<protein>
    <submittedName>
        <fullName evidence="1">Uncharacterized protein</fullName>
    </submittedName>
</protein>
<accession>B9L573</accession>
<keyword evidence="1" id="KW-0614">Plasmid</keyword>
<name>B9L573_THERP</name>
<organism evidence="1 2">
    <name type="scientific">Thermomicrobium roseum (strain ATCC 27502 / DSM 5159 / P-2)</name>
    <dbReference type="NCBI Taxonomy" id="309801"/>
    <lineage>
        <taxon>Bacteria</taxon>
        <taxon>Pseudomonadati</taxon>
        <taxon>Thermomicrobiota</taxon>
        <taxon>Thermomicrobia</taxon>
        <taxon>Thermomicrobiales</taxon>
        <taxon>Thermomicrobiaceae</taxon>
        <taxon>Thermomicrobium</taxon>
    </lineage>
</organism>
<keyword evidence="2" id="KW-1185">Reference proteome</keyword>
<dbReference type="AlphaFoldDB" id="B9L573"/>
<sequence length="44" mass="4752">MPIRSHGQPPHRAERFPGCFACCILTVVSRAAYPSLGAVPGDER</sequence>
<proteinExistence type="predicted"/>
<dbReference type="Proteomes" id="UP000000447">
    <property type="component" value="Plasmid unnamed"/>
</dbReference>
<gene>
    <name evidence="1" type="ordered locus">trd_A0937</name>
</gene>
<evidence type="ECO:0000313" key="2">
    <source>
        <dbReference type="Proteomes" id="UP000000447"/>
    </source>
</evidence>
<reference evidence="1 2" key="1">
    <citation type="journal article" date="2009" name="PLoS ONE">
        <title>Complete genome sequence of the aerobic CO-oxidizing thermophile Thermomicrobium roseum.</title>
        <authorList>
            <person name="Wu D."/>
            <person name="Raymond J."/>
            <person name="Wu M."/>
            <person name="Chatterji S."/>
            <person name="Ren Q."/>
            <person name="Graham J.E."/>
            <person name="Bryant D.A."/>
            <person name="Robb F."/>
            <person name="Colman A."/>
            <person name="Tallon L.J."/>
            <person name="Badger J.H."/>
            <person name="Madupu R."/>
            <person name="Ward N.L."/>
            <person name="Eisen J.A."/>
        </authorList>
    </citation>
    <scope>NUCLEOTIDE SEQUENCE [LARGE SCALE GENOMIC DNA]</scope>
    <source>
        <strain evidence="2">ATCC 27502 / DSM 5159 / P-2</strain>
        <plasmid evidence="1">unnamed</plasmid>
    </source>
</reference>
<dbReference type="EMBL" id="CP001276">
    <property type="protein sequence ID" value="ACM07085.1"/>
    <property type="molecule type" value="Genomic_DNA"/>
</dbReference>
<dbReference type="KEGG" id="tro:trd_A0937"/>
<geneLocation type="plasmid" evidence="2">
    <name>Tros</name>
</geneLocation>
<evidence type="ECO:0000313" key="1">
    <source>
        <dbReference type="EMBL" id="ACM07085.1"/>
    </source>
</evidence>
<dbReference type="HOGENOM" id="CLU_3223240_0_0_0"/>